<reference evidence="1" key="1">
    <citation type="journal article" date="2015" name="Proc. Natl. Acad. Sci. U.S.A.">
        <title>Networks of energetic and metabolic interactions define dynamics in microbial communities.</title>
        <authorList>
            <person name="Embree M."/>
            <person name="Liu J.K."/>
            <person name="Al-Bassam M.M."/>
            <person name="Zengler K."/>
        </authorList>
    </citation>
    <scope>NUCLEOTIDE SEQUENCE</scope>
</reference>
<proteinExistence type="predicted"/>
<gene>
    <name evidence="1" type="ORF">ASZ90_017782</name>
</gene>
<dbReference type="EMBL" id="LNQE01001839">
    <property type="protein sequence ID" value="KUG04801.1"/>
    <property type="molecule type" value="Genomic_DNA"/>
</dbReference>
<protein>
    <submittedName>
        <fullName evidence="1">Uncharacterized protein</fullName>
    </submittedName>
</protein>
<accession>A0A0W8E8V0</accession>
<dbReference type="AlphaFoldDB" id="A0A0W8E8V0"/>
<organism evidence="1">
    <name type="scientific">hydrocarbon metagenome</name>
    <dbReference type="NCBI Taxonomy" id="938273"/>
    <lineage>
        <taxon>unclassified sequences</taxon>
        <taxon>metagenomes</taxon>
        <taxon>ecological metagenomes</taxon>
    </lineage>
</organism>
<name>A0A0W8E8V0_9ZZZZ</name>
<evidence type="ECO:0000313" key="1">
    <source>
        <dbReference type="EMBL" id="KUG04801.1"/>
    </source>
</evidence>
<sequence>MGGLLPGDDVKSLWPQYRKHAALSKVTRRHPELHKNVIIKRYAVRDQNEIL</sequence>
<comment type="caution">
    <text evidence="1">The sequence shown here is derived from an EMBL/GenBank/DDBJ whole genome shotgun (WGS) entry which is preliminary data.</text>
</comment>